<dbReference type="RefSeq" id="WP_110475006.1">
    <property type="nucleotide sequence ID" value="NZ_BMWQ01000002.1"/>
</dbReference>
<evidence type="ECO:0000313" key="3">
    <source>
        <dbReference type="EMBL" id="PYE81611.1"/>
    </source>
</evidence>
<evidence type="ECO:0000259" key="2">
    <source>
        <dbReference type="Pfam" id="PF18962"/>
    </source>
</evidence>
<dbReference type="NCBIfam" id="TIGR04183">
    <property type="entry name" value="Por_Secre_tail"/>
    <property type="match status" value="1"/>
</dbReference>
<dbReference type="InterPro" id="IPR026444">
    <property type="entry name" value="Secre_tail"/>
</dbReference>
<dbReference type="Proteomes" id="UP000248054">
    <property type="component" value="Unassembled WGS sequence"/>
</dbReference>
<organism evidence="3 4">
    <name type="scientific">Winogradskyella epiphytica</name>
    <dbReference type="NCBI Taxonomy" id="262005"/>
    <lineage>
        <taxon>Bacteria</taxon>
        <taxon>Pseudomonadati</taxon>
        <taxon>Bacteroidota</taxon>
        <taxon>Flavobacteriia</taxon>
        <taxon>Flavobacteriales</taxon>
        <taxon>Flavobacteriaceae</taxon>
        <taxon>Winogradskyella</taxon>
    </lineage>
</organism>
<comment type="caution">
    <text evidence="3">The sequence shown here is derived from an EMBL/GenBank/DDBJ whole genome shotgun (WGS) entry which is preliminary data.</text>
</comment>
<evidence type="ECO:0000313" key="4">
    <source>
        <dbReference type="Proteomes" id="UP000248054"/>
    </source>
</evidence>
<name>A0A2V4XTB7_9FLAO</name>
<dbReference type="EMBL" id="QJTD01000002">
    <property type="protein sequence ID" value="PYE81611.1"/>
    <property type="molecule type" value="Genomic_DNA"/>
</dbReference>
<keyword evidence="1" id="KW-0732">Signal</keyword>
<dbReference type="AlphaFoldDB" id="A0A2V4XTB7"/>
<dbReference type="Pfam" id="PF18962">
    <property type="entry name" value="Por_Secre_tail"/>
    <property type="match status" value="1"/>
</dbReference>
<sequence length="319" mass="35269">MKNYLSIKSKAWAGLLMELNVIKLKTLLLLCTSLLILGVSPIPELKSNLPPLDLSAEDFALSQGLICNSDLRVLTDMNSYLKKQTENSPHVGYLKLELISEEAQFYTDIYFNTNATSGLDPGYDAALYGGSPPAFSIYTILQDGESSMPLMIQALSGSAIDDVTLSLGIHAIQGQEVTISITETDITENIEIFLEDNVNETSTLLTENDYVFTVDNDLTGTGRFSLRFNNTALSIEGPITNNLKMISNYNNHTIEVFGSLDTESDLKLYNINGQLMLTQKLDISSDYQTIDVNYINPGLYILKLESISGHQKVQKLIIK</sequence>
<gene>
    <name evidence="3" type="ORF">DFQ11_102185</name>
</gene>
<proteinExistence type="predicted"/>
<reference evidence="3 4" key="1">
    <citation type="submission" date="2018-06" db="EMBL/GenBank/DDBJ databases">
        <title>Genomic Encyclopedia of Type Strains, Phase III (KMG-III): the genomes of soil and plant-associated and newly described type strains.</title>
        <authorList>
            <person name="Whitman W."/>
        </authorList>
    </citation>
    <scope>NUCLEOTIDE SEQUENCE [LARGE SCALE GENOMIC DNA]</scope>
    <source>
        <strain evidence="3 4">CECT 7945</strain>
    </source>
</reference>
<dbReference type="OrthoDB" id="1443859at2"/>
<feature type="domain" description="Secretion system C-terminal sorting" evidence="2">
    <location>
        <begin position="254"/>
        <end position="318"/>
    </location>
</feature>
<keyword evidence="4" id="KW-1185">Reference proteome</keyword>
<protein>
    <submittedName>
        <fullName evidence="3">Putative secreted protein (Por secretion system target)</fullName>
    </submittedName>
</protein>
<accession>A0A2V4XTB7</accession>
<evidence type="ECO:0000256" key="1">
    <source>
        <dbReference type="ARBA" id="ARBA00022729"/>
    </source>
</evidence>